<evidence type="ECO:0008006" key="4">
    <source>
        <dbReference type="Google" id="ProtNLM"/>
    </source>
</evidence>
<evidence type="ECO:0000313" key="2">
    <source>
        <dbReference type="EMBL" id="MEQ2274833.1"/>
    </source>
</evidence>
<comment type="caution">
    <text evidence="2">The sequence shown here is derived from an EMBL/GenBank/DDBJ whole genome shotgun (WGS) entry which is preliminary data.</text>
</comment>
<accession>A0ABV0WYX8</accession>
<reference evidence="2 3" key="1">
    <citation type="submission" date="2021-06" db="EMBL/GenBank/DDBJ databases">
        <authorList>
            <person name="Palmer J.M."/>
        </authorList>
    </citation>
    <scope>NUCLEOTIDE SEQUENCE [LARGE SCALE GENOMIC DNA]</scope>
    <source>
        <strain evidence="2 3">XR_2019</strain>
        <tissue evidence="2">Muscle</tissue>
    </source>
</reference>
<gene>
    <name evidence="2" type="ORF">XENORESO_013027</name>
</gene>
<dbReference type="Proteomes" id="UP001444071">
    <property type="component" value="Unassembled WGS sequence"/>
</dbReference>
<feature type="region of interest" description="Disordered" evidence="1">
    <location>
        <begin position="75"/>
        <end position="98"/>
    </location>
</feature>
<keyword evidence="3" id="KW-1185">Reference proteome</keyword>
<evidence type="ECO:0000256" key="1">
    <source>
        <dbReference type="SAM" id="MobiDB-lite"/>
    </source>
</evidence>
<protein>
    <recommendedName>
        <fullName evidence="4">Secreted protein</fullName>
    </recommendedName>
</protein>
<organism evidence="2 3">
    <name type="scientific">Xenotaenia resolanae</name>
    <dbReference type="NCBI Taxonomy" id="208358"/>
    <lineage>
        <taxon>Eukaryota</taxon>
        <taxon>Metazoa</taxon>
        <taxon>Chordata</taxon>
        <taxon>Craniata</taxon>
        <taxon>Vertebrata</taxon>
        <taxon>Euteleostomi</taxon>
        <taxon>Actinopterygii</taxon>
        <taxon>Neopterygii</taxon>
        <taxon>Teleostei</taxon>
        <taxon>Neoteleostei</taxon>
        <taxon>Acanthomorphata</taxon>
        <taxon>Ovalentaria</taxon>
        <taxon>Atherinomorphae</taxon>
        <taxon>Cyprinodontiformes</taxon>
        <taxon>Goodeidae</taxon>
        <taxon>Xenotaenia</taxon>
    </lineage>
</organism>
<name>A0ABV0WYX8_9TELE</name>
<dbReference type="EMBL" id="JAHRIM010080478">
    <property type="protein sequence ID" value="MEQ2274833.1"/>
    <property type="molecule type" value="Genomic_DNA"/>
</dbReference>
<proteinExistence type="predicted"/>
<evidence type="ECO:0000313" key="3">
    <source>
        <dbReference type="Proteomes" id="UP001444071"/>
    </source>
</evidence>
<feature type="compositionally biased region" description="Polar residues" evidence="1">
    <location>
        <begin position="88"/>
        <end position="98"/>
    </location>
</feature>
<sequence length="121" mass="13061">MKTNSGGWVFLGSSLPVCLSPLTHPSFRLVCSPFILKSSQNINPYRQGRGEGDLEVKLFRFKFGAGFSNRALPPSDGTGSLSLRCPSSEGNTHTNARTHTFYVSISKPKSPDCPSSNPKGN</sequence>